<dbReference type="AlphaFoldDB" id="A0A4R3KT91"/>
<keyword evidence="3 6" id="KW-0812">Transmembrane</keyword>
<feature type="transmembrane region" description="Helical" evidence="6">
    <location>
        <begin position="12"/>
        <end position="33"/>
    </location>
</feature>
<evidence type="ECO:0000256" key="4">
    <source>
        <dbReference type="ARBA" id="ARBA00022989"/>
    </source>
</evidence>
<feature type="domain" description="DUF3817" evidence="7">
    <location>
        <begin position="9"/>
        <end position="97"/>
    </location>
</feature>
<evidence type="ECO:0000313" key="9">
    <source>
        <dbReference type="Proteomes" id="UP000295807"/>
    </source>
</evidence>
<keyword evidence="9" id="KW-1185">Reference proteome</keyword>
<sequence length="103" mass="11805">MNTFLATALGRFRLIAIAEGISYLFLLFVAMPLKYFAGMPEVVKYGGWVHGLLFILFMFALLEVSVKRKWTIFKASRGFISSLIPFGTFVFDRELKKEAELTR</sequence>
<evidence type="ECO:0000313" key="8">
    <source>
        <dbReference type="EMBL" id="TCS87731.1"/>
    </source>
</evidence>
<evidence type="ECO:0000256" key="6">
    <source>
        <dbReference type="SAM" id="Phobius"/>
    </source>
</evidence>
<keyword evidence="5 6" id="KW-0472">Membrane</keyword>
<evidence type="ECO:0000256" key="3">
    <source>
        <dbReference type="ARBA" id="ARBA00022692"/>
    </source>
</evidence>
<organism evidence="8 9">
    <name type="scientific">Anseongella ginsenosidimutans</name>
    <dbReference type="NCBI Taxonomy" id="496056"/>
    <lineage>
        <taxon>Bacteria</taxon>
        <taxon>Pseudomonadati</taxon>
        <taxon>Bacteroidota</taxon>
        <taxon>Sphingobacteriia</taxon>
        <taxon>Sphingobacteriales</taxon>
        <taxon>Sphingobacteriaceae</taxon>
        <taxon>Anseongella</taxon>
    </lineage>
</organism>
<dbReference type="InterPro" id="IPR023845">
    <property type="entry name" value="DUF3817_TM"/>
</dbReference>
<dbReference type="RefSeq" id="WP_132128821.1">
    <property type="nucleotide sequence ID" value="NZ_CP042432.1"/>
</dbReference>
<comment type="subcellular location">
    <subcellularLocation>
        <location evidence="1">Cell membrane</location>
        <topology evidence="1">Multi-pass membrane protein</topology>
    </subcellularLocation>
</comment>
<dbReference type="PANTHER" id="PTHR40077:SF1">
    <property type="entry name" value="MEMBRANE PROTEIN"/>
    <property type="match status" value="1"/>
</dbReference>
<dbReference type="Proteomes" id="UP000295807">
    <property type="component" value="Unassembled WGS sequence"/>
</dbReference>
<evidence type="ECO:0000256" key="1">
    <source>
        <dbReference type="ARBA" id="ARBA00004651"/>
    </source>
</evidence>
<dbReference type="PANTHER" id="PTHR40077">
    <property type="entry name" value="MEMBRANE PROTEIN-RELATED"/>
    <property type="match status" value="1"/>
</dbReference>
<dbReference type="GO" id="GO:0005886">
    <property type="term" value="C:plasma membrane"/>
    <property type="evidence" value="ECO:0007669"/>
    <property type="project" value="UniProtKB-SubCell"/>
</dbReference>
<keyword evidence="2" id="KW-1003">Cell membrane</keyword>
<dbReference type="OrthoDB" id="1121311at2"/>
<feature type="transmembrane region" description="Helical" evidence="6">
    <location>
        <begin position="45"/>
        <end position="64"/>
    </location>
</feature>
<dbReference type="EMBL" id="SMAD01000004">
    <property type="protein sequence ID" value="TCS87731.1"/>
    <property type="molecule type" value="Genomic_DNA"/>
</dbReference>
<evidence type="ECO:0000259" key="7">
    <source>
        <dbReference type="Pfam" id="PF12823"/>
    </source>
</evidence>
<proteinExistence type="predicted"/>
<reference evidence="8 9" key="1">
    <citation type="submission" date="2019-03" db="EMBL/GenBank/DDBJ databases">
        <title>Genomic Encyclopedia of Type Strains, Phase IV (KMG-IV): sequencing the most valuable type-strain genomes for metagenomic binning, comparative biology and taxonomic classification.</title>
        <authorList>
            <person name="Goeker M."/>
        </authorList>
    </citation>
    <scope>NUCLEOTIDE SEQUENCE [LARGE SCALE GENOMIC DNA]</scope>
    <source>
        <strain evidence="8 9">DSM 21100</strain>
    </source>
</reference>
<dbReference type="Pfam" id="PF12823">
    <property type="entry name" value="DUF3817"/>
    <property type="match status" value="1"/>
</dbReference>
<name>A0A4R3KT91_9SPHI</name>
<accession>A0A4R3KT91</accession>
<protein>
    <submittedName>
        <fullName evidence="8">Integral membrane protein</fullName>
    </submittedName>
</protein>
<evidence type="ECO:0000256" key="2">
    <source>
        <dbReference type="ARBA" id="ARBA00022475"/>
    </source>
</evidence>
<keyword evidence="4 6" id="KW-1133">Transmembrane helix</keyword>
<dbReference type="NCBIfam" id="TIGR03954">
    <property type="entry name" value="integ_memb_HG"/>
    <property type="match status" value="1"/>
</dbReference>
<evidence type="ECO:0000256" key="5">
    <source>
        <dbReference type="ARBA" id="ARBA00023136"/>
    </source>
</evidence>
<gene>
    <name evidence="8" type="ORF">EDD80_10478</name>
</gene>
<comment type="caution">
    <text evidence="8">The sequence shown here is derived from an EMBL/GenBank/DDBJ whole genome shotgun (WGS) entry which is preliminary data.</text>
</comment>